<accession>A0A1G5W2I3</accession>
<gene>
    <name evidence="3" type="ORF">SAMN02910343_01094</name>
</gene>
<protein>
    <submittedName>
        <fullName evidence="3">Replication restart DNA helicase PriA</fullName>
    </submittedName>
</protein>
<feature type="region of interest" description="Disordered" evidence="1">
    <location>
        <begin position="79"/>
        <end position="123"/>
    </location>
</feature>
<keyword evidence="3" id="KW-0067">ATP-binding</keyword>
<keyword evidence="3" id="KW-0547">Nucleotide-binding</keyword>
<dbReference type="AlphaFoldDB" id="A0A1G5W2I3"/>
<proteinExistence type="predicted"/>
<reference evidence="3 4" key="1">
    <citation type="submission" date="2016-10" db="EMBL/GenBank/DDBJ databases">
        <authorList>
            <person name="de Groot N.N."/>
        </authorList>
    </citation>
    <scope>NUCLEOTIDE SEQUENCE [LARGE SCALE GENOMIC DNA]</scope>
    <source>
        <strain evidence="3 4">DSM 15230</strain>
    </source>
</reference>
<evidence type="ECO:0000313" key="4">
    <source>
        <dbReference type="Proteomes" id="UP000199689"/>
    </source>
</evidence>
<keyword evidence="4" id="KW-1185">Reference proteome</keyword>
<keyword evidence="2" id="KW-0812">Transmembrane</keyword>
<feature type="transmembrane region" description="Helical" evidence="2">
    <location>
        <begin position="406"/>
        <end position="426"/>
    </location>
</feature>
<keyword evidence="3" id="KW-0378">Hydrolase</keyword>
<name>A0A1G5W2I3_9FIRM</name>
<dbReference type="EMBL" id="FMXA01000012">
    <property type="protein sequence ID" value="SDA52308.1"/>
    <property type="molecule type" value="Genomic_DNA"/>
</dbReference>
<dbReference type="GO" id="GO:0004386">
    <property type="term" value="F:helicase activity"/>
    <property type="evidence" value="ECO:0007669"/>
    <property type="project" value="UniProtKB-KW"/>
</dbReference>
<dbReference type="RefSeq" id="WP_200779839.1">
    <property type="nucleotide sequence ID" value="NZ_FMXA01000012.1"/>
</dbReference>
<dbReference type="GeneID" id="87756113"/>
<dbReference type="STRING" id="209880.SAMN02910343_01094"/>
<evidence type="ECO:0000256" key="1">
    <source>
        <dbReference type="SAM" id="MobiDB-lite"/>
    </source>
</evidence>
<keyword evidence="2" id="KW-0472">Membrane</keyword>
<keyword evidence="2" id="KW-1133">Transmembrane helix</keyword>
<sequence length="430" mass="48282">MAVVGDIGKGSNPSPLRLYSCVDMDGVIKITNGEASEKEAVSYKCVQCGAPLTFLPGDDKVTCEYCGKKYTVQEIETLYGKPSDKPGTEEKEKKAAESKAGAAQEKEKEASDSEKGEQAEWDARLAEHAWSEEDKKQFRTFVCPSCGAELMTDATTMATTCCYCGNPTMIPGRFSGSYRPDWIIPFKKTRDDARKALEAFYRGKRLLPDDFKAKNHVDKLQGLYVPFWLFSADCTGRADYQGTRKRYYETSDARIINTDHYRVVRKGEVSFDKIPVDGSSKMDDLYMESIEPFDYDNMETFTPAYFTGYVADTYDISHDDSEKRADSRLSSSFLGMLEATAAPYYVTLSAEDGSIYKTRSNVSYAMVPVWIVTTRYKDKPYTFMMNGQTGIFVGSLPIDKGKLARWTWGTFFIIFIISLGIMEWVMGGLG</sequence>
<dbReference type="Proteomes" id="UP000199689">
    <property type="component" value="Unassembled WGS sequence"/>
</dbReference>
<feature type="compositionally biased region" description="Basic and acidic residues" evidence="1">
    <location>
        <begin position="104"/>
        <end position="123"/>
    </location>
</feature>
<dbReference type="Gene3D" id="2.20.28.30">
    <property type="entry name" value="RNA polymerase ii, chain L"/>
    <property type="match status" value="2"/>
</dbReference>
<feature type="compositionally biased region" description="Basic and acidic residues" evidence="1">
    <location>
        <begin position="82"/>
        <end position="97"/>
    </location>
</feature>
<keyword evidence="3" id="KW-0347">Helicase</keyword>
<evidence type="ECO:0000313" key="3">
    <source>
        <dbReference type="EMBL" id="SDA52308.1"/>
    </source>
</evidence>
<dbReference type="PANTHER" id="PTHR37826:SF3">
    <property type="entry name" value="J DOMAIN-CONTAINING PROTEIN"/>
    <property type="match status" value="1"/>
</dbReference>
<organism evidence="3 4">
    <name type="scientific">Allisonella histaminiformans</name>
    <dbReference type="NCBI Taxonomy" id="209880"/>
    <lineage>
        <taxon>Bacteria</taxon>
        <taxon>Bacillati</taxon>
        <taxon>Bacillota</taxon>
        <taxon>Negativicutes</taxon>
        <taxon>Veillonellales</taxon>
        <taxon>Veillonellaceae</taxon>
        <taxon>Allisonella</taxon>
    </lineage>
</organism>
<dbReference type="PANTHER" id="PTHR37826">
    <property type="entry name" value="FLOTILLIN BAND_7_5 DOMAIN PROTEIN"/>
    <property type="match status" value="1"/>
</dbReference>
<evidence type="ECO:0000256" key="2">
    <source>
        <dbReference type="SAM" id="Phobius"/>
    </source>
</evidence>